<dbReference type="InterPro" id="IPR001869">
    <property type="entry name" value="Thiol_cytolysin"/>
</dbReference>
<comment type="caution">
    <text evidence="1">The sequence shown here is derived from an EMBL/GenBank/DDBJ whole genome shotgun (WGS) entry which is preliminary data.</text>
</comment>
<proteinExistence type="predicted"/>
<organism evidence="1 2">
    <name type="scientific">Pedobacter lusitanus</name>
    <dbReference type="NCBI Taxonomy" id="1503925"/>
    <lineage>
        <taxon>Bacteria</taxon>
        <taxon>Pseudomonadati</taxon>
        <taxon>Bacteroidota</taxon>
        <taxon>Sphingobacteriia</taxon>
        <taxon>Sphingobacteriales</taxon>
        <taxon>Sphingobacteriaceae</taxon>
        <taxon>Pedobacter</taxon>
    </lineage>
</organism>
<dbReference type="Gene3D" id="3.40.30.40">
    <property type="entry name" value="Perfringolysin"/>
    <property type="match status" value="1"/>
</dbReference>
<dbReference type="InterPro" id="IPR036359">
    <property type="entry name" value="Thiol_cytolysin_sf"/>
</dbReference>
<dbReference type="OrthoDB" id="740297at2"/>
<dbReference type="Gene3D" id="3.90.840.10">
    <property type="entry name" value="Thiol-activated cytolysin superfamily/Thiol-activated cytolysin, alpha-beta domain"/>
    <property type="match status" value="1"/>
</dbReference>
<dbReference type="RefSeq" id="WP_041882286.1">
    <property type="nucleotide sequence ID" value="NZ_JXRA01000050.1"/>
</dbReference>
<accession>A0A0D0GLB5</accession>
<evidence type="ECO:0000313" key="2">
    <source>
        <dbReference type="Proteomes" id="UP000032049"/>
    </source>
</evidence>
<gene>
    <name evidence="1" type="ORF">TH53_11945</name>
</gene>
<reference evidence="1 2" key="1">
    <citation type="submission" date="2015-01" db="EMBL/GenBank/DDBJ databases">
        <title>Draft genome sequence of Pedobacter sp. NL19 isolated from sludge of an effluent treatment pond in an abandoned uranium mine.</title>
        <authorList>
            <person name="Santos T."/>
            <person name="Caetano T."/>
            <person name="Covas C."/>
            <person name="Cruz A."/>
            <person name="Mendo S."/>
        </authorList>
    </citation>
    <scope>NUCLEOTIDE SEQUENCE [LARGE SCALE GENOMIC DNA]</scope>
    <source>
        <strain evidence="1 2">NL19</strain>
    </source>
</reference>
<dbReference type="STRING" id="1503925.TH53_11945"/>
<dbReference type="Proteomes" id="UP000032049">
    <property type="component" value="Unassembled WGS sequence"/>
</dbReference>
<name>A0A0D0GLB5_9SPHI</name>
<keyword evidence="2" id="KW-1185">Reference proteome</keyword>
<dbReference type="GO" id="GO:0015485">
    <property type="term" value="F:cholesterol binding"/>
    <property type="evidence" value="ECO:0007669"/>
    <property type="project" value="InterPro"/>
</dbReference>
<dbReference type="InterPro" id="IPR036363">
    <property type="entry name" value="Thiol_cytolysin_ab_sf"/>
</dbReference>
<dbReference type="EMBL" id="JXRA01000050">
    <property type="protein sequence ID" value="KIO76975.1"/>
    <property type="molecule type" value="Genomic_DNA"/>
</dbReference>
<dbReference type="AlphaFoldDB" id="A0A0D0GLB5"/>
<dbReference type="Pfam" id="PF01289">
    <property type="entry name" value="Thiol_cytolysin"/>
    <property type="match status" value="1"/>
</dbReference>
<evidence type="ECO:0000313" key="1">
    <source>
        <dbReference type="EMBL" id="KIO76975.1"/>
    </source>
</evidence>
<protein>
    <submittedName>
        <fullName evidence="1">Contig50, whole genome shotgun sequence</fullName>
    </submittedName>
</protein>
<dbReference type="SUPFAM" id="SSF56978">
    <property type="entry name" value="Perfringolysin"/>
    <property type="match status" value="1"/>
</dbReference>
<sequence length="344" mass="37366">MPVLFYSCSKENLNSPKLENGTAQQNPTQQRKGQWDKIYTIKDGKEIDITPSQNNSGVRTNNVEKFYEIATLAPNFIYLGSVLTAKSINTGLYEPVAFSNALKRTVTASFSLPVRSRDIAPTKSGLGNAVLDAIGDKNFSGRQSQVFTYKMKQINAYKEAKLAFGANVNIASVFSISASVASGKIQRTSALVADFSQIYFNVSMDIPDDGNIFKDEPTRQSFLAKDPVYVNTVNYGRKGIILVESSENYSELSVAVRAAFNAGIVGGQISVDANTKKILSQAEISICIIGGDGQAAVRTVKGFDEFQNFIVNGGIYTTEVYGVPISFGAAYALTNGMFETEFEL</sequence>